<proteinExistence type="predicted"/>
<keyword evidence="3" id="KW-0768">Sushi</keyword>
<dbReference type="AlphaFoldDB" id="A0A3M6U1E9"/>
<dbReference type="PROSITE" id="PS01180">
    <property type="entry name" value="CUB"/>
    <property type="match status" value="1"/>
</dbReference>
<dbReference type="SUPFAM" id="SSF57535">
    <property type="entry name" value="Complement control module/SCR domain"/>
    <property type="match status" value="1"/>
</dbReference>
<protein>
    <recommendedName>
        <fullName evidence="11">Sushi domain-containing protein</fullName>
    </recommendedName>
</protein>
<dbReference type="InterPro" id="IPR035914">
    <property type="entry name" value="Sperma_CUB_dom_sf"/>
</dbReference>
<evidence type="ECO:0000313" key="9">
    <source>
        <dbReference type="EMBL" id="RMX47503.1"/>
    </source>
</evidence>
<dbReference type="Gene3D" id="4.10.400.10">
    <property type="entry name" value="Low-density Lipoprotein Receptor"/>
    <property type="match status" value="1"/>
</dbReference>
<accession>A0A3M6U1E9</accession>
<evidence type="ECO:0000256" key="6">
    <source>
        <dbReference type="SAM" id="SignalP"/>
    </source>
</evidence>
<feature type="compositionally biased region" description="Basic and acidic residues" evidence="4">
    <location>
        <begin position="379"/>
        <end position="389"/>
    </location>
</feature>
<evidence type="ECO:0000256" key="3">
    <source>
        <dbReference type="PROSITE-ProRule" id="PRU00302"/>
    </source>
</evidence>
<dbReference type="SMART" id="SM00192">
    <property type="entry name" value="LDLa"/>
    <property type="match status" value="1"/>
</dbReference>
<feature type="domain" description="CUB" evidence="7">
    <location>
        <begin position="160"/>
        <end position="287"/>
    </location>
</feature>
<dbReference type="CDD" id="cd00033">
    <property type="entry name" value="CCP"/>
    <property type="match status" value="1"/>
</dbReference>
<evidence type="ECO:0008006" key="11">
    <source>
        <dbReference type="Google" id="ProtNLM"/>
    </source>
</evidence>
<evidence type="ECO:0000256" key="2">
    <source>
        <dbReference type="PROSITE-ProRule" id="PRU00124"/>
    </source>
</evidence>
<keyword evidence="5" id="KW-1133">Transmembrane helix</keyword>
<dbReference type="Proteomes" id="UP000275408">
    <property type="component" value="Unassembled WGS sequence"/>
</dbReference>
<dbReference type="InterPro" id="IPR002172">
    <property type="entry name" value="LDrepeatLR_classA_rpt"/>
</dbReference>
<evidence type="ECO:0000259" key="8">
    <source>
        <dbReference type="PROSITE" id="PS50923"/>
    </source>
</evidence>
<evidence type="ECO:0000256" key="1">
    <source>
        <dbReference type="ARBA" id="ARBA00023157"/>
    </source>
</evidence>
<gene>
    <name evidence="9" type="ORF">pdam_00002123</name>
</gene>
<evidence type="ECO:0000313" key="10">
    <source>
        <dbReference type="Proteomes" id="UP000275408"/>
    </source>
</evidence>
<feature type="transmembrane region" description="Helical" evidence="5">
    <location>
        <begin position="324"/>
        <end position="346"/>
    </location>
</feature>
<feature type="chain" id="PRO_5017972427" description="Sushi domain-containing protein" evidence="6">
    <location>
        <begin position="22"/>
        <end position="429"/>
    </location>
</feature>
<name>A0A3M6U1E9_POCDA</name>
<evidence type="ECO:0000256" key="4">
    <source>
        <dbReference type="SAM" id="MobiDB-lite"/>
    </source>
</evidence>
<keyword evidence="1 2" id="KW-1015">Disulfide bond</keyword>
<dbReference type="InterPro" id="IPR035976">
    <property type="entry name" value="Sushi/SCR/CCP_sf"/>
</dbReference>
<comment type="caution">
    <text evidence="9">The sequence shown here is derived from an EMBL/GenBank/DDBJ whole genome shotgun (WGS) entry which is preliminary data.</text>
</comment>
<feature type="signal peptide" evidence="6">
    <location>
        <begin position="1"/>
        <end position="21"/>
    </location>
</feature>
<organism evidence="9 10">
    <name type="scientific">Pocillopora damicornis</name>
    <name type="common">Cauliflower coral</name>
    <name type="synonym">Millepora damicornis</name>
    <dbReference type="NCBI Taxonomy" id="46731"/>
    <lineage>
        <taxon>Eukaryota</taxon>
        <taxon>Metazoa</taxon>
        <taxon>Cnidaria</taxon>
        <taxon>Anthozoa</taxon>
        <taxon>Hexacorallia</taxon>
        <taxon>Scleractinia</taxon>
        <taxon>Astrocoeniina</taxon>
        <taxon>Pocilloporidae</taxon>
        <taxon>Pocillopora</taxon>
    </lineage>
</organism>
<feature type="disulfide bond" evidence="2">
    <location>
        <begin position="145"/>
        <end position="160"/>
    </location>
</feature>
<dbReference type="CDD" id="cd00112">
    <property type="entry name" value="LDLa"/>
    <property type="match status" value="1"/>
</dbReference>
<keyword evidence="6" id="KW-0732">Signal</keyword>
<feature type="domain" description="Sushi" evidence="8">
    <location>
        <begin position="41"/>
        <end position="107"/>
    </location>
</feature>
<dbReference type="PROSITE" id="PS50923">
    <property type="entry name" value="SUSHI"/>
    <property type="match status" value="1"/>
</dbReference>
<dbReference type="InterPro" id="IPR000859">
    <property type="entry name" value="CUB_dom"/>
</dbReference>
<dbReference type="PROSITE" id="PS50068">
    <property type="entry name" value="LDLRA_2"/>
    <property type="match status" value="1"/>
</dbReference>
<dbReference type="SUPFAM" id="SSF49854">
    <property type="entry name" value="Spermadhesin, CUB domain"/>
    <property type="match status" value="1"/>
</dbReference>
<comment type="caution">
    <text evidence="3">Lacks conserved residue(s) required for the propagation of feature annotation.</text>
</comment>
<dbReference type="Pfam" id="PF00084">
    <property type="entry name" value="Sushi"/>
    <property type="match status" value="1"/>
</dbReference>
<dbReference type="EMBL" id="RCHS01002416">
    <property type="protein sequence ID" value="RMX47503.1"/>
    <property type="molecule type" value="Genomic_DNA"/>
</dbReference>
<dbReference type="SUPFAM" id="SSF57424">
    <property type="entry name" value="LDL receptor-like module"/>
    <property type="match status" value="1"/>
</dbReference>
<dbReference type="Gene3D" id="2.10.70.10">
    <property type="entry name" value="Complement Module, domain 1"/>
    <property type="match status" value="1"/>
</dbReference>
<keyword evidence="5" id="KW-0472">Membrane</keyword>
<evidence type="ECO:0000256" key="5">
    <source>
        <dbReference type="SAM" id="Phobius"/>
    </source>
</evidence>
<keyword evidence="5" id="KW-0812">Transmembrane</keyword>
<dbReference type="OrthoDB" id="9990982at2759"/>
<feature type="region of interest" description="Disordered" evidence="4">
    <location>
        <begin position="376"/>
        <end position="429"/>
    </location>
</feature>
<sequence length="429" mass="47075">MDAIFLLLCLLLNSSCRLICGIERLPSNEALVKSTHVTSTINCGPPKPFQNNTELKWRPGARNQSVFLPGEKAVFVCKKGFRQIGWLQTLTCQTNGSWLPRSSSIEDDFRLGDGTHGYCLPNNCSRNQSFECSSGGLPLPICKKCDCIVDCPDGSDEANCGPILVNLTGRAVGEITSPKTNVKNYMGSLTCRRTLWTDNPDFYIKLLFTDFVMYGNCKDNYVYLENATLSGTDPSHGCCKKSTNVSCAFGNGTGAPPLAHTDKNFMIVNYVSMDSKSSTFSAKWFNVNGNFPYSLIPEEDSDWVDKLKILGPKPKNIEDDTTDATYIAAVVIFSIIAFAVLAILSCKVGRHFLGSRCSVSYCCSWIAARRRLQSPRLSPRREGSPETRPTKGSVQNERTRIGPLRNVPVDARGSSSLRTRYGSAGEGVA</sequence>
<dbReference type="InterPro" id="IPR000436">
    <property type="entry name" value="Sushi_SCR_CCP_dom"/>
</dbReference>
<dbReference type="InterPro" id="IPR036055">
    <property type="entry name" value="LDL_receptor-like_sf"/>
</dbReference>
<keyword evidence="10" id="KW-1185">Reference proteome</keyword>
<dbReference type="Gene3D" id="2.60.120.290">
    <property type="entry name" value="Spermadhesin, CUB domain"/>
    <property type="match status" value="1"/>
</dbReference>
<evidence type="ECO:0000259" key="7">
    <source>
        <dbReference type="PROSITE" id="PS01180"/>
    </source>
</evidence>
<reference evidence="9 10" key="1">
    <citation type="journal article" date="2018" name="Sci. Rep.">
        <title>Comparative analysis of the Pocillopora damicornis genome highlights role of immune system in coral evolution.</title>
        <authorList>
            <person name="Cunning R."/>
            <person name="Bay R.A."/>
            <person name="Gillette P."/>
            <person name="Baker A.C."/>
            <person name="Traylor-Knowles N."/>
        </authorList>
    </citation>
    <scope>NUCLEOTIDE SEQUENCE [LARGE SCALE GENOMIC DNA]</scope>
    <source>
        <strain evidence="9">RSMAS</strain>
        <tissue evidence="9">Whole animal</tissue>
    </source>
</reference>